<sequence length="204" mass="23848">MENLIIRREREDDYFNVEYMTKKAFWNLHVPGCSEHYLVNILRKSDDYIEDLSRVAELNGEIVGTIMYTKSYVINETDSTEVLTFGPLCVDPSYQNKGIGKALLETTMELAKKDGHRAIIIYGEPEYYPRYGFKTCDNFGITTKDSKNFPAFMAIELVPNGLKDVHGRFYESKVFEELIEEKVEEFDKKFPYMQKLKLPGQWDF</sequence>
<evidence type="ECO:0000313" key="2">
    <source>
        <dbReference type="EMBL" id="MPM32475.1"/>
    </source>
</evidence>
<dbReference type="InterPro" id="IPR000182">
    <property type="entry name" value="GNAT_dom"/>
</dbReference>
<reference evidence="2" key="1">
    <citation type="submission" date="2019-08" db="EMBL/GenBank/DDBJ databases">
        <authorList>
            <person name="Kucharzyk K."/>
            <person name="Murdoch R.W."/>
            <person name="Higgins S."/>
            <person name="Loffler F."/>
        </authorList>
    </citation>
    <scope>NUCLEOTIDE SEQUENCE</scope>
</reference>
<comment type="caution">
    <text evidence="2">The sequence shown here is derived from an EMBL/GenBank/DDBJ whole genome shotgun (WGS) entry which is preliminary data.</text>
</comment>
<name>A0A644YV61_9ZZZZ</name>
<dbReference type="EMBL" id="VSSQ01006371">
    <property type="protein sequence ID" value="MPM32475.1"/>
    <property type="molecule type" value="Genomic_DNA"/>
</dbReference>
<gene>
    <name evidence="2" type="ORF">SDC9_79037</name>
</gene>
<evidence type="ECO:0000259" key="1">
    <source>
        <dbReference type="PROSITE" id="PS51186"/>
    </source>
</evidence>
<dbReference type="Gene3D" id="3.40.630.30">
    <property type="match status" value="1"/>
</dbReference>
<dbReference type="SUPFAM" id="SSF55729">
    <property type="entry name" value="Acyl-CoA N-acyltransferases (Nat)"/>
    <property type="match status" value="1"/>
</dbReference>
<dbReference type="CDD" id="cd04301">
    <property type="entry name" value="NAT_SF"/>
    <property type="match status" value="1"/>
</dbReference>
<dbReference type="Pfam" id="PF00583">
    <property type="entry name" value="Acetyltransf_1"/>
    <property type="match status" value="1"/>
</dbReference>
<protein>
    <recommendedName>
        <fullName evidence="1">N-acetyltransferase domain-containing protein</fullName>
    </recommendedName>
</protein>
<proteinExistence type="predicted"/>
<accession>A0A644YV61</accession>
<organism evidence="2">
    <name type="scientific">bioreactor metagenome</name>
    <dbReference type="NCBI Taxonomy" id="1076179"/>
    <lineage>
        <taxon>unclassified sequences</taxon>
        <taxon>metagenomes</taxon>
        <taxon>ecological metagenomes</taxon>
    </lineage>
</organism>
<feature type="domain" description="N-acetyltransferase" evidence="1">
    <location>
        <begin position="4"/>
        <end position="158"/>
    </location>
</feature>
<dbReference type="GO" id="GO:0016747">
    <property type="term" value="F:acyltransferase activity, transferring groups other than amino-acyl groups"/>
    <property type="evidence" value="ECO:0007669"/>
    <property type="project" value="InterPro"/>
</dbReference>
<dbReference type="PROSITE" id="PS51186">
    <property type="entry name" value="GNAT"/>
    <property type="match status" value="1"/>
</dbReference>
<dbReference type="AlphaFoldDB" id="A0A644YV61"/>
<dbReference type="InterPro" id="IPR016181">
    <property type="entry name" value="Acyl_CoA_acyltransferase"/>
</dbReference>